<evidence type="ECO:0000313" key="2">
    <source>
        <dbReference type="Proteomes" id="UP000010119"/>
    </source>
</evidence>
<dbReference type="Proteomes" id="UP000010119">
    <property type="component" value="Unassembled WGS sequence"/>
</dbReference>
<sequence>MIQLNVVSSSTENTQKAIKKLYSSNKKFSLSVVDMTAKVKGGVIQKSTPIKSNKNGVSKKTDLFVKSCAMR</sequence>
<dbReference type="HOGENOM" id="CLU_2735163_0_0_9"/>
<reference evidence="1" key="1">
    <citation type="submission" date="2010-06" db="EMBL/GenBank/DDBJ databases">
        <authorList>
            <person name="Muzny D."/>
            <person name="Qin X."/>
            <person name="Buhay C."/>
            <person name="Dugan-Rocha S."/>
            <person name="Ding Y."/>
            <person name="Chen G."/>
            <person name="Hawes A."/>
            <person name="Holder M."/>
            <person name="Jhangiani S."/>
            <person name="Johnson A."/>
            <person name="Khan Z."/>
            <person name="Li Z."/>
            <person name="Liu W."/>
            <person name="Liu X."/>
            <person name="Perez L."/>
            <person name="Shen H."/>
            <person name="Wang Q."/>
            <person name="Watt J."/>
            <person name="Xi L."/>
            <person name="Xin Y."/>
            <person name="Zhou J."/>
            <person name="Deng J."/>
            <person name="Jiang H."/>
            <person name="Liu Y."/>
            <person name="Qu J."/>
            <person name="Song X.-Z."/>
            <person name="Zhang L."/>
            <person name="Villasana D."/>
            <person name="Johnson A."/>
            <person name="Liu J."/>
            <person name="Liyanage D."/>
            <person name="Lorensuhewa L."/>
            <person name="Robinson T."/>
            <person name="Song A."/>
            <person name="Song B.-B."/>
            <person name="Dinh H."/>
            <person name="Thornton R."/>
            <person name="Coyle M."/>
            <person name="Francisco L."/>
            <person name="Jackson L."/>
            <person name="Javaid M."/>
            <person name="Korchina V."/>
            <person name="Kovar C."/>
            <person name="Mata R."/>
            <person name="Mathew T."/>
            <person name="Ngo R."/>
            <person name="Nguyen L."/>
            <person name="Nguyen N."/>
            <person name="Okwuonu G."/>
            <person name="Ongeri F."/>
            <person name="Pham C."/>
            <person name="Simmons D."/>
            <person name="Wilczek-Boney K."/>
            <person name="Hale W."/>
            <person name="Jakkamsetti A."/>
            <person name="Pham P."/>
            <person name="Ruth R."/>
            <person name="San Lucas F."/>
            <person name="Warren J."/>
            <person name="Zhang J."/>
            <person name="Zhao Z."/>
            <person name="Zhou C."/>
            <person name="Zhu D."/>
            <person name="Lee S."/>
            <person name="Bess C."/>
            <person name="Blankenburg K."/>
            <person name="Forbes L."/>
            <person name="Fu Q."/>
            <person name="Gubbala S."/>
            <person name="Hirani K."/>
            <person name="Jayaseelan J.C."/>
            <person name="Lara F."/>
            <person name="Munidasa M."/>
            <person name="Palculict T."/>
            <person name="Patil S."/>
            <person name="Pu L.-L."/>
            <person name="Saada N."/>
            <person name="Tang L."/>
            <person name="Weissenberger G."/>
            <person name="Zhu Y."/>
            <person name="Hemphill L."/>
            <person name="Shang Y."/>
            <person name="Youmans B."/>
            <person name="Ayvaz T."/>
            <person name="Ross M."/>
            <person name="Santibanez J."/>
            <person name="Aqrawi P."/>
            <person name="Gross S."/>
            <person name="Joshi V."/>
            <person name="Fowler G."/>
            <person name="Nazareth L."/>
            <person name="Reid J."/>
            <person name="Worley K."/>
            <person name="Petrosino J."/>
            <person name="Highlander S."/>
            <person name="Gibbs R."/>
        </authorList>
    </citation>
    <scope>NUCLEOTIDE SEQUENCE [LARGE SCALE GENOMIC DNA]</scope>
    <source>
        <strain evidence="1">DSM 20601</strain>
    </source>
</reference>
<protein>
    <submittedName>
        <fullName evidence="1">Uncharacterized protein</fullName>
    </submittedName>
</protein>
<dbReference type="AlphaFoldDB" id="D7UWZ7"/>
<organism evidence="1 2">
    <name type="scientific">Listeria grayi DSM 20601</name>
    <dbReference type="NCBI Taxonomy" id="525367"/>
    <lineage>
        <taxon>Bacteria</taxon>
        <taxon>Bacillati</taxon>
        <taxon>Bacillota</taxon>
        <taxon>Bacilli</taxon>
        <taxon>Bacillales</taxon>
        <taxon>Listeriaceae</taxon>
        <taxon>Listeria</taxon>
    </lineage>
</organism>
<proteinExistence type="predicted"/>
<comment type="caution">
    <text evidence="1">The sequence shown here is derived from an EMBL/GenBank/DDBJ whole genome shotgun (WGS) entry which is preliminary data.</text>
</comment>
<keyword evidence="2" id="KW-1185">Reference proteome</keyword>
<dbReference type="EMBL" id="ACCR02000003">
    <property type="protein sequence ID" value="EFI84205.1"/>
    <property type="molecule type" value="Genomic_DNA"/>
</dbReference>
<dbReference type="STRING" id="525367.HMPREF0556_10758"/>
<name>D7UWZ7_LISGR</name>
<accession>D7UWZ7</accession>
<evidence type="ECO:0000313" key="1">
    <source>
        <dbReference type="EMBL" id="EFI84205.1"/>
    </source>
</evidence>
<gene>
    <name evidence="1" type="ORF">HMPREF0556_10758</name>
</gene>